<feature type="region of interest" description="Disordered" evidence="1">
    <location>
        <begin position="1"/>
        <end position="60"/>
    </location>
</feature>
<sequence>MSSGKLRRGMSGSESVKEQSVDDAEVLSSISLNFGDCRRSPNADDAEAPFPGCGKAIVTR</sequence>
<keyword evidence="3" id="KW-1185">Reference proteome</keyword>
<evidence type="ECO:0000313" key="2">
    <source>
        <dbReference type="EMBL" id="PQP93055.1"/>
    </source>
</evidence>
<dbReference type="AlphaFoldDB" id="A0A314YU50"/>
<accession>A0A314YU50</accession>
<comment type="caution">
    <text evidence="2">The sequence shown here is derived from an EMBL/GenBank/DDBJ whole genome shotgun (WGS) entry which is preliminary data.</text>
</comment>
<dbReference type="Proteomes" id="UP000250321">
    <property type="component" value="Unassembled WGS sequence"/>
</dbReference>
<reference evidence="2 3" key="1">
    <citation type="submission" date="2018-02" db="EMBL/GenBank/DDBJ databases">
        <title>Draft genome of wild Prunus yedoensis var. nudiflora.</title>
        <authorList>
            <person name="Baek S."/>
            <person name="Kim J.-H."/>
            <person name="Choi K."/>
            <person name="Kim G.-B."/>
            <person name="Cho A."/>
            <person name="Jang H."/>
            <person name="Shin C.-H."/>
            <person name="Yu H.-J."/>
            <person name="Mun J.-H."/>
        </authorList>
    </citation>
    <scope>NUCLEOTIDE SEQUENCE [LARGE SCALE GENOMIC DNA]</scope>
    <source>
        <strain evidence="3">cv. Jeju island</strain>
        <tissue evidence="2">Leaf</tissue>
    </source>
</reference>
<protein>
    <submittedName>
        <fullName evidence="2">Uncharacterized protein</fullName>
    </submittedName>
</protein>
<name>A0A314YU50_PRUYE</name>
<evidence type="ECO:0000256" key="1">
    <source>
        <dbReference type="SAM" id="MobiDB-lite"/>
    </source>
</evidence>
<dbReference type="EMBL" id="PJQY01002499">
    <property type="protein sequence ID" value="PQP93055.1"/>
    <property type="molecule type" value="Genomic_DNA"/>
</dbReference>
<evidence type="ECO:0000313" key="3">
    <source>
        <dbReference type="Proteomes" id="UP000250321"/>
    </source>
</evidence>
<proteinExistence type="predicted"/>
<gene>
    <name evidence="2" type="ORF">Pyn_38182</name>
</gene>
<organism evidence="2 3">
    <name type="scientific">Prunus yedoensis var. nudiflora</name>
    <dbReference type="NCBI Taxonomy" id="2094558"/>
    <lineage>
        <taxon>Eukaryota</taxon>
        <taxon>Viridiplantae</taxon>
        <taxon>Streptophyta</taxon>
        <taxon>Embryophyta</taxon>
        <taxon>Tracheophyta</taxon>
        <taxon>Spermatophyta</taxon>
        <taxon>Magnoliopsida</taxon>
        <taxon>eudicotyledons</taxon>
        <taxon>Gunneridae</taxon>
        <taxon>Pentapetalae</taxon>
        <taxon>rosids</taxon>
        <taxon>fabids</taxon>
        <taxon>Rosales</taxon>
        <taxon>Rosaceae</taxon>
        <taxon>Amygdaloideae</taxon>
        <taxon>Amygdaleae</taxon>
        <taxon>Prunus</taxon>
    </lineage>
</organism>